<gene>
    <name evidence="1" type="ORF">DARMORV10_C02P33960.1</name>
</gene>
<organism evidence="1">
    <name type="scientific">Brassica napus</name>
    <name type="common">Rape</name>
    <dbReference type="NCBI Taxonomy" id="3708"/>
    <lineage>
        <taxon>Eukaryota</taxon>
        <taxon>Viridiplantae</taxon>
        <taxon>Streptophyta</taxon>
        <taxon>Embryophyta</taxon>
        <taxon>Tracheophyta</taxon>
        <taxon>Spermatophyta</taxon>
        <taxon>Magnoliopsida</taxon>
        <taxon>eudicotyledons</taxon>
        <taxon>Gunneridae</taxon>
        <taxon>Pentapetalae</taxon>
        <taxon>rosids</taxon>
        <taxon>malvids</taxon>
        <taxon>Brassicales</taxon>
        <taxon>Brassicaceae</taxon>
        <taxon>Brassiceae</taxon>
        <taxon>Brassica</taxon>
    </lineage>
</organism>
<accession>A0A816K657</accession>
<dbReference type="AlphaFoldDB" id="A0A816K657"/>
<proteinExistence type="predicted"/>
<evidence type="ECO:0000313" key="1">
    <source>
        <dbReference type="EMBL" id="CAF1912730.1"/>
    </source>
</evidence>
<protein>
    <submittedName>
        <fullName evidence="1">(rape) hypothetical protein</fullName>
    </submittedName>
</protein>
<dbReference type="Proteomes" id="UP001295469">
    <property type="component" value="Chromosome C02"/>
</dbReference>
<dbReference type="EMBL" id="HG994366">
    <property type="protein sequence ID" value="CAF1912730.1"/>
    <property type="molecule type" value="Genomic_DNA"/>
</dbReference>
<name>A0A816K657_BRANA</name>
<feature type="non-terminal residue" evidence="1">
    <location>
        <position position="1"/>
    </location>
</feature>
<sequence>KTRNAEAHFIEEVKQYLALDQPKKGLKHLKFSATMIYAILLMITGEHEEGMAFMDLLDWRTNMLSVDRCWR</sequence>
<feature type="non-terminal residue" evidence="1">
    <location>
        <position position="71"/>
    </location>
</feature>
<reference evidence="1" key="1">
    <citation type="submission" date="2021-01" db="EMBL/GenBank/DDBJ databases">
        <authorList>
            <consortium name="Genoscope - CEA"/>
            <person name="William W."/>
        </authorList>
    </citation>
    <scope>NUCLEOTIDE SEQUENCE</scope>
</reference>